<keyword evidence="1" id="KW-0472">Membrane</keyword>
<feature type="transmembrane region" description="Helical" evidence="1">
    <location>
        <begin position="20"/>
        <end position="41"/>
    </location>
</feature>
<gene>
    <name evidence="2" type="ORF">BCV71DRAFT_287678</name>
</gene>
<organism evidence="2 3">
    <name type="scientific">Rhizopus microsporus</name>
    <dbReference type="NCBI Taxonomy" id="58291"/>
    <lineage>
        <taxon>Eukaryota</taxon>
        <taxon>Fungi</taxon>
        <taxon>Fungi incertae sedis</taxon>
        <taxon>Mucoromycota</taxon>
        <taxon>Mucoromycotina</taxon>
        <taxon>Mucoromycetes</taxon>
        <taxon>Mucorales</taxon>
        <taxon>Mucorineae</taxon>
        <taxon>Rhizopodaceae</taxon>
        <taxon>Rhizopus</taxon>
    </lineage>
</organism>
<name>A0A1X0SFW5_RHIZD</name>
<protein>
    <submittedName>
        <fullName evidence="2">Uncharacterized protein</fullName>
    </submittedName>
</protein>
<accession>A0A1X0SFW5</accession>
<proteinExistence type="predicted"/>
<dbReference type="Proteomes" id="UP000242381">
    <property type="component" value="Unassembled WGS sequence"/>
</dbReference>
<keyword evidence="1" id="KW-1133">Transmembrane helix</keyword>
<evidence type="ECO:0000313" key="2">
    <source>
        <dbReference type="EMBL" id="ORE23139.1"/>
    </source>
</evidence>
<evidence type="ECO:0000256" key="1">
    <source>
        <dbReference type="SAM" id="Phobius"/>
    </source>
</evidence>
<dbReference type="VEuPathDB" id="FungiDB:BCV72DRAFT_209594"/>
<reference evidence="2 3" key="1">
    <citation type="journal article" date="2016" name="Proc. Natl. Acad. Sci. U.S.A.">
        <title>Lipid metabolic changes in an early divergent fungus govern the establishment of a mutualistic symbiosis with endobacteria.</title>
        <authorList>
            <person name="Lastovetsky O.A."/>
            <person name="Gaspar M.L."/>
            <person name="Mondo S.J."/>
            <person name="LaButti K.M."/>
            <person name="Sandor L."/>
            <person name="Grigoriev I.V."/>
            <person name="Henry S.A."/>
            <person name="Pawlowska T.E."/>
        </authorList>
    </citation>
    <scope>NUCLEOTIDE SEQUENCE [LARGE SCALE GENOMIC DNA]</scope>
    <source>
        <strain evidence="2 3">ATCC 11559</strain>
    </source>
</reference>
<keyword evidence="1" id="KW-0812">Transmembrane</keyword>
<dbReference type="EMBL" id="KV921260">
    <property type="protein sequence ID" value="ORE23139.1"/>
    <property type="molecule type" value="Genomic_DNA"/>
</dbReference>
<evidence type="ECO:0000313" key="3">
    <source>
        <dbReference type="Proteomes" id="UP000242381"/>
    </source>
</evidence>
<dbReference type="AlphaFoldDB" id="A0A1X0SFW5"/>
<sequence length="111" mass="12526">MAPKEKQPGSRMTNTITIHMHLDPLLCPVTVYTIYVSCLALDRIFKHIRRIMIHVSKPHAALVPKSRTLGVTLVTQVGISVISSMTSNNLTMALLDQQPRSQSSKYHQRYI</sequence>